<name>A0ACB9TMJ3_HOLOL</name>
<reference evidence="1" key="1">
    <citation type="submission" date="2022-04" db="EMBL/GenBank/DDBJ databases">
        <title>Chromosome-scale genome assembly of Holotrichia oblita Faldermann.</title>
        <authorList>
            <person name="Rongchong L."/>
        </authorList>
    </citation>
    <scope>NUCLEOTIDE SEQUENCE</scope>
    <source>
        <strain evidence="1">81SQS9</strain>
    </source>
</reference>
<sequence length="140" mass="16231">MVRRKKQRSRAKFTGQQMTAAGQEVKTNGTSLRVTAEMFNINFLTLRRYVLKERDNPDAKMVPNYAVRLVFEPQQDALLCSYIKPCSKMGFGLDTSKVRQLAYEMAVKKQYNDTGILENQQKRKQRLATSILKTKFYVKP</sequence>
<organism evidence="1 2">
    <name type="scientific">Holotrichia oblita</name>
    <name type="common">Chafer beetle</name>
    <dbReference type="NCBI Taxonomy" id="644536"/>
    <lineage>
        <taxon>Eukaryota</taxon>
        <taxon>Metazoa</taxon>
        <taxon>Ecdysozoa</taxon>
        <taxon>Arthropoda</taxon>
        <taxon>Hexapoda</taxon>
        <taxon>Insecta</taxon>
        <taxon>Pterygota</taxon>
        <taxon>Neoptera</taxon>
        <taxon>Endopterygota</taxon>
        <taxon>Coleoptera</taxon>
        <taxon>Polyphaga</taxon>
        <taxon>Scarabaeiformia</taxon>
        <taxon>Scarabaeidae</taxon>
        <taxon>Melolonthinae</taxon>
        <taxon>Holotrichia</taxon>
    </lineage>
</organism>
<gene>
    <name evidence="1" type="ORF">MML48_2g00019406</name>
</gene>
<accession>A0ACB9TMJ3</accession>
<dbReference type="EMBL" id="CM043016">
    <property type="protein sequence ID" value="KAI4468143.1"/>
    <property type="molecule type" value="Genomic_DNA"/>
</dbReference>
<dbReference type="Proteomes" id="UP001056778">
    <property type="component" value="Chromosome 2"/>
</dbReference>
<comment type="caution">
    <text evidence="1">The sequence shown here is derived from an EMBL/GenBank/DDBJ whole genome shotgun (WGS) entry which is preliminary data.</text>
</comment>
<protein>
    <submittedName>
        <fullName evidence="1">Complement component-related sushi domain-containing</fullName>
    </submittedName>
</protein>
<evidence type="ECO:0000313" key="1">
    <source>
        <dbReference type="EMBL" id="KAI4468143.1"/>
    </source>
</evidence>
<keyword evidence="2" id="KW-1185">Reference proteome</keyword>
<proteinExistence type="predicted"/>
<evidence type="ECO:0000313" key="2">
    <source>
        <dbReference type="Proteomes" id="UP001056778"/>
    </source>
</evidence>